<gene>
    <name evidence="6" type="ORF">MUCCIDRAFT_166927</name>
</gene>
<evidence type="ECO:0000313" key="7">
    <source>
        <dbReference type="Proteomes" id="UP000077051"/>
    </source>
</evidence>
<dbReference type="Gene3D" id="1.10.30.10">
    <property type="entry name" value="High mobility group box domain"/>
    <property type="match status" value="1"/>
</dbReference>
<sequence length="336" mass="37615">MTKVNMTKKNKRSAIPRPLNSFMIFRLEHQASVSKETPGAKHQDISKKLSARWKALNPEEKQEYKAKALAAKEKHKLLYPDYKYSPRRRETASKKAKRSNSSKAGALQTVASNVDYQPRIQQTDLSSAEQTGTTFAHPLQAVDVTIALSNDLDDDTSTAATCYDSLLLCPTLYEPSYHDPSASPSTFSMMSQFSGLSPSLSSDYEPTAALHYPEYYNSLGVHPYFCGSASDTYMPPSYECVPFFDYSSQMDQVAIPFDVYDAPIADLMPPQLVFPETQRQLPPAILDHTQPMLQDDSQDTVHNLDFGSFNNTYALASETPLLTQSFVFIGYETMPY</sequence>
<dbReference type="VEuPathDB" id="FungiDB:MUCCIDRAFT_166927"/>
<protein>
    <recommendedName>
        <fullName evidence="5">HMG box domain-containing protein</fullName>
    </recommendedName>
</protein>
<reference evidence="6 7" key="1">
    <citation type="submission" date="2015-06" db="EMBL/GenBank/DDBJ databases">
        <title>Expansion of signal transduction pathways in fungi by whole-genome duplication.</title>
        <authorList>
            <consortium name="DOE Joint Genome Institute"/>
            <person name="Corrochano L.M."/>
            <person name="Kuo A."/>
            <person name="Marcet-Houben M."/>
            <person name="Polaino S."/>
            <person name="Salamov A."/>
            <person name="Villalobos J.M."/>
            <person name="Alvarez M.I."/>
            <person name="Avalos J."/>
            <person name="Benito E.P."/>
            <person name="Benoit I."/>
            <person name="Burger G."/>
            <person name="Camino L.P."/>
            <person name="Canovas D."/>
            <person name="Cerda-Olmedo E."/>
            <person name="Cheng J.-F."/>
            <person name="Dominguez A."/>
            <person name="Elias M."/>
            <person name="Eslava A.P."/>
            <person name="Glaser F."/>
            <person name="Grimwood J."/>
            <person name="Gutierrez G."/>
            <person name="Heitman J."/>
            <person name="Henrissat B."/>
            <person name="Iturriaga E.A."/>
            <person name="Lang B.F."/>
            <person name="Lavin J.L."/>
            <person name="Lee S."/>
            <person name="Li W."/>
            <person name="Lindquist E."/>
            <person name="Lopez-Garcia S."/>
            <person name="Luque E.M."/>
            <person name="Marcos A.T."/>
            <person name="Martin J."/>
            <person name="Mccluskey K."/>
            <person name="Medina H.R."/>
            <person name="Miralles-Duran A."/>
            <person name="Miyazaki A."/>
            <person name="Munoz-Torres E."/>
            <person name="Oguiza J.A."/>
            <person name="Ohm R."/>
            <person name="Olmedo M."/>
            <person name="Orejas M."/>
            <person name="Ortiz-Castellanos L."/>
            <person name="Pisabarro A.G."/>
            <person name="Rodriguez-Romero J."/>
            <person name="Ruiz-Herrera J."/>
            <person name="Ruiz-Vazquez R."/>
            <person name="Sanz C."/>
            <person name="Schackwitz W."/>
            <person name="Schmutz J."/>
            <person name="Shahriari M."/>
            <person name="Shelest E."/>
            <person name="Silva-Franco F."/>
            <person name="Soanes D."/>
            <person name="Syed K."/>
            <person name="Tagua V.G."/>
            <person name="Talbot N.J."/>
            <person name="Thon M."/>
            <person name="De Vries R.P."/>
            <person name="Wiebenga A."/>
            <person name="Yadav J.S."/>
            <person name="Braun E.L."/>
            <person name="Baker S."/>
            <person name="Garre V."/>
            <person name="Horwitz B."/>
            <person name="Torres-Martinez S."/>
            <person name="Idnurm A."/>
            <person name="Herrera-Estrella A."/>
            <person name="Gabaldon T."/>
            <person name="Grigoriev I.V."/>
        </authorList>
    </citation>
    <scope>NUCLEOTIDE SEQUENCE [LARGE SCALE GENOMIC DNA]</scope>
    <source>
        <strain evidence="6 7">CBS 277.49</strain>
    </source>
</reference>
<evidence type="ECO:0000256" key="2">
    <source>
        <dbReference type="ARBA" id="ARBA00023163"/>
    </source>
</evidence>
<dbReference type="STRING" id="747725.A0A168I3K1"/>
<dbReference type="SUPFAM" id="SSF47095">
    <property type="entry name" value="HMG-box"/>
    <property type="match status" value="1"/>
</dbReference>
<dbReference type="OrthoDB" id="6247875at2759"/>
<keyword evidence="3" id="KW-0539">Nucleus</keyword>
<feature type="DNA-binding region" description="HMG box" evidence="3">
    <location>
        <begin position="15"/>
        <end position="83"/>
    </location>
</feature>
<keyword evidence="2" id="KW-0804">Transcription</keyword>
<name>A0A168I3K1_MUCCL</name>
<dbReference type="Proteomes" id="UP000077051">
    <property type="component" value="Unassembled WGS sequence"/>
</dbReference>
<feature type="region of interest" description="Disordered" evidence="4">
    <location>
        <begin position="85"/>
        <end position="106"/>
    </location>
</feature>
<comment type="caution">
    <text evidence="6">The sequence shown here is derived from an EMBL/GenBank/DDBJ whole genome shotgun (WGS) entry which is preliminary data.</text>
</comment>
<accession>A0A168I3K1</accession>
<organism evidence="6 7">
    <name type="scientific">Mucor lusitanicus CBS 277.49</name>
    <dbReference type="NCBI Taxonomy" id="747725"/>
    <lineage>
        <taxon>Eukaryota</taxon>
        <taxon>Fungi</taxon>
        <taxon>Fungi incertae sedis</taxon>
        <taxon>Mucoromycota</taxon>
        <taxon>Mucoromycotina</taxon>
        <taxon>Mucoromycetes</taxon>
        <taxon>Mucorales</taxon>
        <taxon>Mucorineae</taxon>
        <taxon>Mucoraceae</taxon>
        <taxon>Mucor</taxon>
    </lineage>
</organism>
<dbReference type="PROSITE" id="PS50118">
    <property type="entry name" value="HMG_BOX_2"/>
    <property type="match status" value="1"/>
</dbReference>
<dbReference type="GO" id="GO:0005634">
    <property type="term" value="C:nucleus"/>
    <property type="evidence" value="ECO:0007669"/>
    <property type="project" value="UniProtKB-UniRule"/>
</dbReference>
<dbReference type="EMBL" id="AMYB01000008">
    <property type="protein sequence ID" value="OAC99507.1"/>
    <property type="molecule type" value="Genomic_DNA"/>
</dbReference>
<evidence type="ECO:0000259" key="5">
    <source>
        <dbReference type="PROSITE" id="PS50118"/>
    </source>
</evidence>
<evidence type="ECO:0000256" key="1">
    <source>
        <dbReference type="ARBA" id="ARBA00023125"/>
    </source>
</evidence>
<keyword evidence="1 3" id="KW-0238">DNA-binding</keyword>
<keyword evidence="7" id="KW-1185">Reference proteome</keyword>
<dbReference type="InterPro" id="IPR036910">
    <property type="entry name" value="HMG_box_dom_sf"/>
</dbReference>
<evidence type="ECO:0000256" key="4">
    <source>
        <dbReference type="SAM" id="MobiDB-lite"/>
    </source>
</evidence>
<feature type="domain" description="HMG box" evidence="5">
    <location>
        <begin position="15"/>
        <end position="83"/>
    </location>
</feature>
<dbReference type="GO" id="GO:0030154">
    <property type="term" value="P:cell differentiation"/>
    <property type="evidence" value="ECO:0007669"/>
    <property type="project" value="TreeGrafter"/>
</dbReference>
<dbReference type="PANTHER" id="PTHR10270:SF161">
    <property type="entry name" value="SEX-DETERMINING REGION Y PROTEIN"/>
    <property type="match status" value="1"/>
</dbReference>
<evidence type="ECO:0000256" key="3">
    <source>
        <dbReference type="PROSITE-ProRule" id="PRU00267"/>
    </source>
</evidence>
<dbReference type="CDD" id="cd01389">
    <property type="entry name" value="HMG-box_ROX1-like"/>
    <property type="match status" value="1"/>
</dbReference>
<dbReference type="AlphaFoldDB" id="A0A168I3K1"/>
<dbReference type="SMART" id="SM00398">
    <property type="entry name" value="HMG"/>
    <property type="match status" value="1"/>
</dbReference>
<proteinExistence type="predicted"/>
<dbReference type="GO" id="GO:0000978">
    <property type="term" value="F:RNA polymerase II cis-regulatory region sequence-specific DNA binding"/>
    <property type="evidence" value="ECO:0007669"/>
    <property type="project" value="TreeGrafter"/>
</dbReference>
<evidence type="ECO:0000313" key="6">
    <source>
        <dbReference type="EMBL" id="OAC99507.1"/>
    </source>
</evidence>
<dbReference type="Pfam" id="PF00505">
    <property type="entry name" value="HMG_box"/>
    <property type="match status" value="1"/>
</dbReference>
<dbReference type="PANTHER" id="PTHR10270">
    <property type="entry name" value="SOX TRANSCRIPTION FACTOR"/>
    <property type="match status" value="1"/>
</dbReference>
<dbReference type="GO" id="GO:0001228">
    <property type="term" value="F:DNA-binding transcription activator activity, RNA polymerase II-specific"/>
    <property type="evidence" value="ECO:0007669"/>
    <property type="project" value="TreeGrafter"/>
</dbReference>
<dbReference type="InterPro" id="IPR050140">
    <property type="entry name" value="SRY-related_HMG-box_TF-like"/>
</dbReference>
<dbReference type="InterPro" id="IPR009071">
    <property type="entry name" value="HMG_box_dom"/>
</dbReference>